<dbReference type="Proteomes" id="UP000789525">
    <property type="component" value="Unassembled WGS sequence"/>
</dbReference>
<evidence type="ECO:0000313" key="2">
    <source>
        <dbReference type="Proteomes" id="UP000789525"/>
    </source>
</evidence>
<gene>
    <name evidence="1" type="ORF">ACOLOM_LOCUS784</name>
</gene>
<protein>
    <submittedName>
        <fullName evidence="1">9352_t:CDS:1</fullName>
    </submittedName>
</protein>
<organism evidence="1 2">
    <name type="scientific">Acaulospora colombiana</name>
    <dbReference type="NCBI Taxonomy" id="27376"/>
    <lineage>
        <taxon>Eukaryota</taxon>
        <taxon>Fungi</taxon>
        <taxon>Fungi incertae sedis</taxon>
        <taxon>Mucoromycota</taxon>
        <taxon>Glomeromycotina</taxon>
        <taxon>Glomeromycetes</taxon>
        <taxon>Diversisporales</taxon>
        <taxon>Acaulosporaceae</taxon>
        <taxon>Acaulospora</taxon>
    </lineage>
</organism>
<evidence type="ECO:0000313" key="1">
    <source>
        <dbReference type="EMBL" id="CAG8451784.1"/>
    </source>
</evidence>
<accession>A0ACA9K4G6</accession>
<keyword evidence="2" id="KW-1185">Reference proteome</keyword>
<dbReference type="EMBL" id="CAJVPT010000855">
    <property type="protein sequence ID" value="CAG8451784.1"/>
    <property type="molecule type" value="Genomic_DNA"/>
</dbReference>
<name>A0ACA9K4G6_9GLOM</name>
<proteinExistence type="predicted"/>
<sequence length="710" mass="78734">MDQELNDKIIIKNLAVRSIVDVDAWERVKCQPILINLAIEKSISKAGETDEFSFAIDYREITKAVTKFAEESTHKSVEALADGIAQICVKEFNVPRVSVRVENPRALLRATSAGAEIARTHENYIEPVHLNDNRDIIFVKDLKLSTIIGINPWERESKQIVILNLTIYFNFRVGNSPCDYRMIVKRISEHVEESSYKTIEAISTAITRIAVKQCNVNKITVRVDKPNATTFSESAGVEITRNSSYFAQISQIAEIKSLPGGYEHVVFIGLGSNIGNRYGSISEALRQIEESCNCKVLDTSFLYETSPMYVADQPKFLNAACKVATNLSPDELLGKLKNVESNMGRVKVVDYGPRLVDLDILFYDDIEYKSDTLTIPHPLICEREFVLRPLCDIANKFEHPKQFKTCEQLLSQYLKSNDNSKNVVNKILPIHDSQWILNSKTHIMGVLNVTPDSFSDGGLYDSTESAVAHAERLASEGADIIDIGGVSTRPNANDVPVEDEIARVIPVIKAIRTKGTINTPISIDTFRAVVAEKAIEAGANVINDVSGGQHDPDMFRVMAKANVPVCIQHSRGNPKTMASLNHYDDLISDICAELFERVKQAIEAGVKRWNIIIDPGIGFAKNSSQNFQILKRFHELMGEGSPLKGFPCLIGVSRKGFIGEATKQSVAKNRGWGTAAACSAAIAGGVDILRVHDVKEMVDVARVSDRIWRK</sequence>
<reference evidence="1" key="1">
    <citation type="submission" date="2021-06" db="EMBL/GenBank/DDBJ databases">
        <authorList>
            <person name="Kallberg Y."/>
            <person name="Tangrot J."/>
            <person name="Rosling A."/>
        </authorList>
    </citation>
    <scope>NUCLEOTIDE SEQUENCE</scope>
    <source>
        <strain evidence="1">CL356</strain>
    </source>
</reference>
<comment type="caution">
    <text evidence="1">The sequence shown here is derived from an EMBL/GenBank/DDBJ whole genome shotgun (WGS) entry which is preliminary data.</text>
</comment>